<dbReference type="EMBL" id="LN891142">
    <property type="protein sequence ID" value="CUS08257.1"/>
    <property type="molecule type" value="Genomic_DNA"/>
</dbReference>
<feature type="chain" id="PRO_5013262575" evidence="2">
    <location>
        <begin position="19"/>
        <end position="295"/>
    </location>
</feature>
<evidence type="ECO:0000313" key="3">
    <source>
        <dbReference type="EMBL" id="CUS08257.1"/>
    </source>
</evidence>
<sequence>MKIFVALVALGLGAYTLAETCTPTVTEVLAAFTWEEVGRSPGGDPPLWAFRNFSSIHGPGVLYEGTTNGTSGVTKLPILIPNAHKWGVLNCAAFPNTPGSLGSGCGSPIGNSTVGPSSKGLYTYGGSNPVISNNQTTYVQVRPRLGSVPYTPGKMVFNLKTFRIWGVDQQTTCDPRFGCLVKVKGYRRDGSETGVLDHRLTWPEYSPNRTDYRTWVHSLDQIGYTDLVAFEVWLVYVRISTEVGLPYVIDDIEIDELQESGCGNSGSSSGGSGSGSGRQPIPTRITPAGPSRAPY</sequence>
<evidence type="ECO:0000256" key="1">
    <source>
        <dbReference type="SAM" id="MobiDB-lite"/>
    </source>
</evidence>
<accession>A0A292PP41</accession>
<dbReference type="Proteomes" id="UP001412239">
    <property type="component" value="Unassembled WGS sequence"/>
</dbReference>
<evidence type="ECO:0000313" key="4">
    <source>
        <dbReference type="Proteomes" id="UP001412239"/>
    </source>
</evidence>
<evidence type="ECO:0000256" key="2">
    <source>
        <dbReference type="SAM" id="SignalP"/>
    </source>
</evidence>
<feature type="signal peptide" evidence="2">
    <location>
        <begin position="1"/>
        <end position="18"/>
    </location>
</feature>
<keyword evidence="2" id="KW-0732">Signal</keyword>
<feature type="region of interest" description="Disordered" evidence="1">
    <location>
        <begin position="259"/>
        <end position="295"/>
    </location>
</feature>
<reference evidence="3" key="1">
    <citation type="submission" date="2015-10" db="EMBL/GenBank/DDBJ databases">
        <authorList>
            <person name="Regsiter A."/>
            <person name="william w."/>
        </authorList>
    </citation>
    <scope>NUCLEOTIDE SEQUENCE</scope>
    <source>
        <strain evidence="3">Montdore</strain>
    </source>
</reference>
<organism evidence="3 4">
    <name type="scientific">Tuber aestivum</name>
    <name type="common">summer truffle</name>
    <dbReference type="NCBI Taxonomy" id="59557"/>
    <lineage>
        <taxon>Eukaryota</taxon>
        <taxon>Fungi</taxon>
        <taxon>Dikarya</taxon>
        <taxon>Ascomycota</taxon>
        <taxon>Pezizomycotina</taxon>
        <taxon>Pezizomycetes</taxon>
        <taxon>Pezizales</taxon>
        <taxon>Tuberaceae</taxon>
        <taxon>Tuber</taxon>
    </lineage>
</organism>
<proteinExistence type="predicted"/>
<keyword evidence="4" id="KW-1185">Reference proteome</keyword>
<protein>
    <submittedName>
        <fullName evidence="3">Uncharacterized protein</fullName>
    </submittedName>
</protein>
<dbReference type="AlphaFoldDB" id="A0A292PP41"/>
<gene>
    <name evidence="3" type="ORF">GSTUAT00007651001</name>
</gene>
<name>A0A292PP41_9PEZI</name>